<dbReference type="Proteomes" id="UP001501842">
    <property type="component" value="Unassembled WGS sequence"/>
</dbReference>
<organism evidence="6 7">
    <name type="scientific">Actinocorallia aurantiaca</name>
    <dbReference type="NCBI Taxonomy" id="46204"/>
    <lineage>
        <taxon>Bacteria</taxon>
        <taxon>Bacillati</taxon>
        <taxon>Actinomycetota</taxon>
        <taxon>Actinomycetes</taxon>
        <taxon>Streptosporangiales</taxon>
        <taxon>Thermomonosporaceae</taxon>
        <taxon>Actinocorallia</taxon>
    </lineage>
</organism>
<keyword evidence="7" id="KW-1185">Reference proteome</keyword>
<dbReference type="PANTHER" id="PTHR30055">
    <property type="entry name" value="HTH-TYPE TRANSCRIPTIONAL REGULATOR RUTR"/>
    <property type="match status" value="1"/>
</dbReference>
<evidence type="ECO:0000256" key="1">
    <source>
        <dbReference type="ARBA" id="ARBA00023015"/>
    </source>
</evidence>
<dbReference type="PROSITE" id="PS01081">
    <property type="entry name" value="HTH_TETR_1"/>
    <property type="match status" value="1"/>
</dbReference>
<dbReference type="InterPro" id="IPR023772">
    <property type="entry name" value="DNA-bd_HTH_TetR-type_CS"/>
</dbReference>
<dbReference type="Pfam" id="PF17754">
    <property type="entry name" value="TetR_C_14"/>
    <property type="match status" value="1"/>
</dbReference>
<feature type="domain" description="HTH tetR-type" evidence="5">
    <location>
        <begin position="7"/>
        <end position="67"/>
    </location>
</feature>
<accession>A0ABN3UMS1</accession>
<keyword evidence="1" id="KW-0805">Transcription regulation</keyword>
<dbReference type="SUPFAM" id="SSF46689">
    <property type="entry name" value="Homeodomain-like"/>
    <property type="match status" value="1"/>
</dbReference>
<protein>
    <submittedName>
        <fullName evidence="6">Mycofactocin system transcriptional regulator</fullName>
    </submittedName>
</protein>
<dbReference type="Pfam" id="PF00440">
    <property type="entry name" value="TetR_N"/>
    <property type="match status" value="1"/>
</dbReference>
<evidence type="ECO:0000313" key="7">
    <source>
        <dbReference type="Proteomes" id="UP001501842"/>
    </source>
</evidence>
<evidence type="ECO:0000313" key="6">
    <source>
        <dbReference type="EMBL" id="GAA2735046.1"/>
    </source>
</evidence>
<dbReference type="PRINTS" id="PR00455">
    <property type="entry name" value="HTHTETR"/>
</dbReference>
<proteinExistence type="predicted"/>
<dbReference type="EMBL" id="BAAATZ010000029">
    <property type="protein sequence ID" value="GAA2735046.1"/>
    <property type="molecule type" value="Genomic_DNA"/>
</dbReference>
<name>A0ABN3UMS1_9ACTN</name>
<dbReference type="InterPro" id="IPR001647">
    <property type="entry name" value="HTH_TetR"/>
</dbReference>
<dbReference type="RefSeq" id="WP_344455128.1">
    <property type="nucleotide sequence ID" value="NZ_BAAATZ010000029.1"/>
</dbReference>
<dbReference type="PROSITE" id="PS50977">
    <property type="entry name" value="HTH_TETR_2"/>
    <property type="match status" value="1"/>
</dbReference>
<evidence type="ECO:0000256" key="2">
    <source>
        <dbReference type="ARBA" id="ARBA00023125"/>
    </source>
</evidence>
<dbReference type="InterPro" id="IPR050109">
    <property type="entry name" value="HTH-type_TetR-like_transc_reg"/>
</dbReference>
<sequence>MKKSQQQVPIEAVEKVALELFEERGFRETSVDDIAAAAGIARRTFFRYFESKNNILFGDFETLLHNLEEWFTSVPDDRPMFEVIADGVLWFNRVHSDGPVAHRARMKLILQTPALRANAALRHAEWQAVVARFAARRMDAPPEELGPQLAAHIALGAANAAYDQWLRDESSNLVELVYRAFSMAQVLPDLEESVRRSRLMRPADTRS</sequence>
<dbReference type="PANTHER" id="PTHR30055:SF234">
    <property type="entry name" value="HTH-TYPE TRANSCRIPTIONAL REGULATOR BETI"/>
    <property type="match status" value="1"/>
</dbReference>
<dbReference type="InterPro" id="IPR009057">
    <property type="entry name" value="Homeodomain-like_sf"/>
</dbReference>
<dbReference type="Gene3D" id="1.10.357.10">
    <property type="entry name" value="Tetracycline Repressor, domain 2"/>
    <property type="match status" value="1"/>
</dbReference>
<dbReference type="Gene3D" id="1.10.10.60">
    <property type="entry name" value="Homeodomain-like"/>
    <property type="match status" value="1"/>
</dbReference>
<gene>
    <name evidence="6" type="primary">mftR_1</name>
    <name evidence="6" type="ORF">GCM10010439_58840</name>
</gene>
<reference evidence="6 7" key="1">
    <citation type="journal article" date="2019" name="Int. J. Syst. Evol. Microbiol.">
        <title>The Global Catalogue of Microorganisms (GCM) 10K type strain sequencing project: providing services to taxonomists for standard genome sequencing and annotation.</title>
        <authorList>
            <consortium name="The Broad Institute Genomics Platform"/>
            <consortium name="The Broad Institute Genome Sequencing Center for Infectious Disease"/>
            <person name="Wu L."/>
            <person name="Ma J."/>
        </authorList>
    </citation>
    <scope>NUCLEOTIDE SEQUENCE [LARGE SCALE GENOMIC DNA]</scope>
    <source>
        <strain evidence="6 7">JCM 8201</strain>
    </source>
</reference>
<keyword evidence="3" id="KW-0804">Transcription</keyword>
<evidence type="ECO:0000256" key="4">
    <source>
        <dbReference type="PROSITE-ProRule" id="PRU00335"/>
    </source>
</evidence>
<dbReference type="InterPro" id="IPR041347">
    <property type="entry name" value="MftR_C"/>
</dbReference>
<feature type="DNA-binding region" description="H-T-H motif" evidence="4">
    <location>
        <begin position="30"/>
        <end position="49"/>
    </location>
</feature>
<comment type="caution">
    <text evidence="6">The sequence shown here is derived from an EMBL/GenBank/DDBJ whole genome shotgun (WGS) entry which is preliminary data.</text>
</comment>
<keyword evidence="2 4" id="KW-0238">DNA-binding</keyword>
<evidence type="ECO:0000256" key="3">
    <source>
        <dbReference type="ARBA" id="ARBA00023163"/>
    </source>
</evidence>
<evidence type="ECO:0000259" key="5">
    <source>
        <dbReference type="PROSITE" id="PS50977"/>
    </source>
</evidence>